<dbReference type="RefSeq" id="WP_118218788.1">
    <property type="nucleotide sequence ID" value="NZ_QRIM01000015.1"/>
</dbReference>
<dbReference type="AlphaFoldDB" id="A0A414U9L6"/>
<dbReference type="EMBL" id="QRIM01000015">
    <property type="protein sequence ID" value="RHG59163.1"/>
    <property type="molecule type" value="Genomic_DNA"/>
</dbReference>
<name>A0A414U9L6_9FIRM</name>
<evidence type="ECO:0000313" key="2">
    <source>
        <dbReference type="Proteomes" id="UP000286595"/>
    </source>
</evidence>
<protein>
    <submittedName>
        <fullName evidence="1">Uncharacterized protein</fullName>
    </submittedName>
</protein>
<dbReference type="Proteomes" id="UP000286595">
    <property type="component" value="Unassembled WGS sequence"/>
</dbReference>
<evidence type="ECO:0000313" key="1">
    <source>
        <dbReference type="EMBL" id="RHG59163.1"/>
    </source>
</evidence>
<proteinExistence type="predicted"/>
<sequence length="144" mass="16286">MEENEKRRNVELAYLSLMLSGKKVSECELASEVLKISRAKGEKSLAMLVQSSIKITVKVLSVVLEESSKRYVITFRQIGGDSDETIRSERTDGRRGKDVMQLWGRDLKNHICILFKHNEESKDPSKSGGFRVAPFVIDLGLEKN</sequence>
<reference evidence="1 2" key="1">
    <citation type="submission" date="2018-08" db="EMBL/GenBank/DDBJ databases">
        <title>A genome reference for cultivated species of the human gut microbiota.</title>
        <authorList>
            <person name="Zou Y."/>
            <person name="Xue W."/>
            <person name="Luo G."/>
        </authorList>
    </citation>
    <scope>NUCLEOTIDE SEQUENCE [LARGE SCALE GENOMIC DNA]</scope>
    <source>
        <strain evidence="1 2">AM22-12LB</strain>
    </source>
</reference>
<organism evidence="1 2">
    <name type="scientific">Coprococcus comes</name>
    <dbReference type="NCBI Taxonomy" id="410072"/>
    <lineage>
        <taxon>Bacteria</taxon>
        <taxon>Bacillati</taxon>
        <taxon>Bacillota</taxon>
        <taxon>Clostridia</taxon>
        <taxon>Lachnospirales</taxon>
        <taxon>Lachnospiraceae</taxon>
        <taxon>Coprococcus</taxon>
    </lineage>
</organism>
<accession>A0A414U9L6</accession>
<gene>
    <name evidence="1" type="ORF">DW252_12215</name>
</gene>
<comment type="caution">
    <text evidence="1">The sequence shown here is derived from an EMBL/GenBank/DDBJ whole genome shotgun (WGS) entry which is preliminary data.</text>
</comment>